<dbReference type="Pfam" id="PF02668">
    <property type="entry name" value="TauD"/>
    <property type="match status" value="1"/>
</dbReference>
<dbReference type="PANTHER" id="PTHR30468">
    <property type="entry name" value="ALPHA-KETOGLUTARATE-DEPENDENT SULFONATE DIOXYGENASE"/>
    <property type="match status" value="1"/>
</dbReference>
<dbReference type="GO" id="GO:0016706">
    <property type="term" value="F:2-oxoglutarate-dependent dioxygenase activity"/>
    <property type="evidence" value="ECO:0007669"/>
    <property type="project" value="TreeGrafter"/>
</dbReference>
<keyword evidence="3" id="KW-0479">Metal-binding</keyword>
<dbReference type="Proteomes" id="UP000054032">
    <property type="component" value="Unassembled WGS sequence"/>
</dbReference>
<organism evidence="8 9">
    <name type="scientific">Bipolaris oryzae ATCC 44560</name>
    <dbReference type="NCBI Taxonomy" id="930090"/>
    <lineage>
        <taxon>Eukaryota</taxon>
        <taxon>Fungi</taxon>
        <taxon>Dikarya</taxon>
        <taxon>Ascomycota</taxon>
        <taxon>Pezizomycotina</taxon>
        <taxon>Dothideomycetes</taxon>
        <taxon>Pleosporomycetidae</taxon>
        <taxon>Pleosporales</taxon>
        <taxon>Pleosporineae</taxon>
        <taxon>Pleosporaceae</taxon>
        <taxon>Bipolaris</taxon>
    </lineage>
</organism>
<dbReference type="GO" id="GO:0005737">
    <property type="term" value="C:cytoplasm"/>
    <property type="evidence" value="ECO:0007669"/>
    <property type="project" value="TreeGrafter"/>
</dbReference>
<keyword evidence="4" id="KW-0223">Dioxygenase</keyword>
<evidence type="ECO:0000313" key="8">
    <source>
        <dbReference type="EMBL" id="EUC42256.1"/>
    </source>
</evidence>
<dbReference type="InterPro" id="IPR042098">
    <property type="entry name" value="TauD-like_sf"/>
</dbReference>
<dbReference type="GeneID" id="19118409"/>
<evidence type="ECO:0000313" key="9">
    <source>
        <dbReference type="Proteomes" id="UP000054032"/>
    </source>
</evidence>
<dbReference type="SUPFAM" id="SSF51197">
    <property type="entry name" value="Clavaminate synthase-like"/>
    <property type="match status" value="1"/>
</dbReference>
<dbReference type="Gene3D" id="3.60.130.10">
    <property type="entry name" value="Clavaminate synthase-like"/>
    <property type="match status" value="1"/>
</dbReference>
<dbReference type="eggNOG" id="ENOG502QS4K">
    <property type="taxonomic scope" value="Eukaryota"/>
</dbReference>
<accession>W6ZFJ8</accession>
<evidence type="ECO:0000256" key="6">
    <source>
        <dbReference type="ARBA" id="ARBA00023004"/>
    </source>
</evidence>
<evidence type="ECO:0000259" key="7">
    <source>
        <dbReference type="Pfam" id="PF02668"/>
    </source>
</evidence>
<evidence type="ECO:0000256" key="1">
    <source>
        <dbReference type="ARBA" id="ARBA00001954"/>
    </source>
</evidence>
<dbReference type="InterPro" id="IPR051323">
    <property type="entry name" value="AtsK-like"/>
</dbReference>
<dbReference type="OrthoDB" id="10257314at2759"/>
<keyword evidence="6" id="KW-0408">Iron</keyword>
<protein>
    <recommendedName>
        <fullName evidence="7">TauD/TfdA-like domain-containing protein</fullName>
    </recommendedName>
</protein>
<dbReference type="RefSeq" id="XP_007691217.1">
    <property type="nucleotide sequence ID" value="XM_007693027.1"/>
</dbReference>
<sequence>MDLTPILGTEFVDARLAQWMSAPNADAMLRDLAIKISERGVVFFRGQDDLTNEMQKQLMQRLGELSGKPRTSSLHVHPVISSERTLADDLEISVISTELGSGRQMAAVNPGQWHTEIAFELVPADYTSLRLTKLPKTDTMWASGYEIYDRISHPYRRFLEGLTATFALPSINTATQRLGSSLYDGARGSPDNVGADLKAVHPVVRTNPVTGWKSIYPIGLHVSHINGVTPEESQNLCEWLLQMIYRNHDLQVRFKWQNKNDIAIWDNRSVFHAATFDFEGLGERLGDRAVGVGERPFFDPNSTSRRESLNLPSYV</sequence>
<feature type="domain" description="TauD/TfdA-like" evidence="7">
    <location>
        <begin position="2"/>
        <end position="280"/>
    </location>
</feature>
<dbReference type="GO" id="GO:0046872">
    <property type="term" value="F:metal ion binding"/>
    <property type="evidence" value="ECO:0007669"/>
    <property type="project" value="UniProtKB-KW"/>
</dbReference>
<reference evidence="8 9" key="1">
    <citation type="journal article" date="2013" name="PLoS Genet.">
        <title>Comparative genome structure, secondary metabolite, and effector coding capacity across Cochliobolus pathogens.</title>
        <authorList>
            <person name="Condon B.J."/>
            <person name="Leng Y."/>
            <person name="Wu D."/>
            <person name="Bushley K.E."/>
            <person name="Ohm R.A."/>
            <person name="Otillar R."/>
            <person name="Martin J."/>
            <person name="Schackwitz W."/>
            <person name="Grimwood J."/>
            <person name="MohdZainudin N."/>
            <person name="Xue C."/>
            <person name="Wang R."/>
            <person name="Manning V.A."/>
            <person name="Dhillon B."/>
            <person name="Tu Z.J."/>
            <person name="Steffenson B.J."/>
            <person name="Salamov A."/>
            <person name="Sun H."/>
            <person name="Lowry S."/>
            <person name="LaButti K."/>
            <person name="Han J."/>
            <person name="Copeland A."/>
            <person name="Lindquist E."/>
            <person name="Barry K."/>
            <person name="Schmutz J."/>
            <person name="Baker S.E."/>
            <person name="Ciuffetti L.M."/>
            <person name="Grigoriev I.V."/>
            <person name="Zhong S."/>
            <person name="Turgeon B.G."/>
        </authorList>
    </citation>
    <scope>NUCLEOTIDE SEQUENCE [LARGE SCALE GENOMIC DNA]</scope>
    <source>
        <strain evidence="8 9">ATCC 44560</strain>
    </source>
</reference>
<evidence type="ECO:0000256" key="3">
    <source>
        <dbReference type="ARBA" id="ARBA00022723"/>
    </source>
</evidence>
<proteinExistence type="inferred from homology"/>
<evidence type="ECO:0000256" key="5">
    <source>
        <dbReference type="ARBA" id="ARBA00023002"/>
    </source>
</evidence>
<gene>
    <name evidence="8" type="ORF">COCMIDRAFT_103933</name>
</gene>
<evidence type="ECO:0000256" key="2">
    <source>
        <dbReference type="ARBA" id="ARBA00005896"/>
    </source>
</evidence>
<dbReference type="EMBL" id="KI964067">
    <property type="protein sequence ID" value="EUC42256.1"/>
    <property type="molecule type" value="Genomic_DNA"/>
</dbReference>
<dbReference type="HOGENOM" id="CLU_036005_1_0_1"/>
<comment type="similarity">
    <text evidence="2">Belongs to the TfdA dioxygenase family.</text>
</comment>
<dbReference type="AlphaFoldDB" id="W6ZFJ8"/>
<comment type="cofactor">
    <cofactor evidence="1">
        <name>Fe(2+)</name>
        <dbReference type="ChEBI" id="CHEBI:29033"/>
    </cofactor>
</comment>
<dbReference type="KEGG" id="bor:COCMIDRAFT_103933"/>
<dbReference type="PANTHER" id="PTHR30468:SF10">
    <property type="entry name" value="TAUD_TFDA-LIKE DOMAIN-CONTAINING PROTEIN"/>
    <property type="match status" value="1"/>
</dbReference>
<dbReference type="InterPro" id="IPR003819">
    <property type="entry name" value="TauD/TfdA-like"/>
</dbReference>
<keyword evidence="9" id="KW-1185">Reference proteome</keyword>
<name>W6ZFJ8_COCMI</name>
<keyword evidence="5" id="KW-0560">Oxidoreductase</keyword>
<evidence type="ECO:0000256" key="4">
    <source>
        <dbReference type="ARBA" id="ARBA00022964"/>
    </source>
</evidence>